<evidence type="ECO:0000313" key="2">
    <source>
        <dbReference type="Proteomes" id="UP000076532"/>
    </source>
</evidence>
<evidence type="ECO:0000313" key="1">
    <source>
        <dbReference type="EMBL" id="KZP34115.1"/>
    </source>
</evidence>
<keyword evidence="2" id="KW-1185">Reference proteome</keyword>
<reference evidence="1 2" key="1">
    <citation type="journal article" date="2016" name="Mol. Biol. Evol.">
        <title>Comparative Genomics of Early-Diverging Mushroom-Forming Fungi Provides Insights into the Origins of Lignocellulose Decay Capabilities.</title>
        <authorList>
            <person name="Nagy L.G."/>
            <person name="Riley R."/>
            <person name="Tritt A."/>
            <person name="Adam C."/>
            <person name="Daum C."/>
            <person name="Floudas D."/>
            <person name="Sun H."/>
            <person name="Yadav J.S."/>
            <person name="Pangilinan J."/>
            <person name="Larsson K.H."/>
            <person name="Matsuura K."/>
            <person name="Barry K."/>
            <person name="Labutti K."/>
            <person name="Kuo R."/>
            <person name="Ohm R.A."/>
            <person name="Bhattacharya S.S."/>
            <person name="Shirouzu T."/>
            <person name="Yoshinaga Y."/>
            <person name="Martin F.M."/>
            <person name="Grigoriev I.V."/>
            <person name="Hibbett D.S."/>
        </authorList>
    </citation>
    <scope>NUCLEOTIDE SEQUENCE [LARGE SCALE GENOMIC DNA]</scope>
    <source>
        <strain evidence="1 2">CBS 109695</strain>
    </source>
</reference>
<sequence length="112" mass="12062">MSSIKSLAGTPLVTTPNVLARRQLPALTASGSIRIVESELHDHEGTTESLSARWMPLAEFTPLALAALTDEPRADGEGVEAPIGNVNDWYGKWENGKMGFVNMMAKGRPTKV</sequence>
<dbReference type="AlphaFoldDB" id="A0A166WU96"/>
<organism evidence="1 2">
    <name type="scientific">Athelia psychrophila</name>
    <dbReference type="NCBI Taxonomy" id="1759441"/>
    <lineage>
        <taxon>Eukaryota</taxon>
        <taxon>Fungi</taxon>
        <taxon>Dikarya</taxon>
        <taxon>Basidiomycota</taxon>
        <taxon>Agaricomycotina</taxon>
        <taxon>Agaricomycetes</taxon>
        <taxon>Agaricomycetidae</taxon>
        <taxon>Atheliales</taxon>
        <taxon>Atheliaceae</taxon>
        <taxon>Athelia</taxon>
    </lineage>
</organism>
<dbReference type="OrthoDB" id="37659at2759"/>
<name>A0A166WU96_9AGAM</name>
<dbReference type="EMBL" id="KV417481">
    <property type="protein sequence ID" value="KZP34115.1"/>
    <property type="molecule type" value="Genomic_DNA"/>
</dbReference>
<dbReference type="Proteomes" id="UP000076532">
    <property type="component" value="Unassembled WGS sequence"/>
</dbReference>
<proteinExistence type="predicted"/>
<gene>
    <name evidence="1" type="ORF">FIBSPDRAFT_924397</name>
</gene>
<accession>A0A166WU96</accession>
<protein>
    <submittedName>
        <fullName evidence="1">Uncharacterized protein</fullName>
    </submittedName>
</protein>